<dbReference type="InterPro" id="IPR013103">
    <property type="entry name" value="RVT_2"/>
</dbReference>
<keyword evidence="3" id="KW-1185">Reference proteome</keyword>
<accession>A0A8T3BTV9</accession>
<gene>
    <name evidence="2" type="ORF">KFK09_006511</name>
</gene>
<dbReference type="PANTHER" id="PTHR11439">
    <property type="entry name" value="GAG-POL-RELATED RETROTRANSPOSON"/>
    <property type="match status" value="1"/>
</dbReference>
<dbReference type="InterPro" id="IPR000477">
    <property type="entry name" value="RT_dom"/>
</dbReference>
<dbReference type="Proteomes" id="UP000829196">
    <property type="component" value="Unassembled WGS sequence"/>
</dbReference>
<dbReference type="Pfam" id="PF07727">
    <property type="entry name" value="RVT_2"/>
    <property type="match status" value="1"/>
</dbReference>
<dbReference type="OrthoDB" id="1304888at2759"/>
<comment type="caution">
    <text evidence="2">The sequence shown here is derived from an EMBL/GenBank/DDBJ whole genome shotgun (WGS) entry which is preliminary data.</text>
</comment>
<proteinExistence type="predicted"/>
<dbReference type="SUPFAM" id="SSF56672">
    <property type="entry name" value="DNA/RNA polymerases"/>
    <property type="match status" value="1"/>
</dbReference>
<dbReference type="CDD" id="cd09272">
    <property type="entry name" value="RNase_HI_RT_Ty1"/>
    <property type="match status" value="1"/>
</dbReference>
<dbReference type="InterPro" id="IPR043502">
    <property type="entry name" value="DNA/RNA_pol_sf"/>
</dbReference>
<evidence type="ECO:0000313" key="3">
    <source>
        <dbReference type="Proteomes" id="UP000829196"/>
    </source>
</evidence>
<evidence type="ECO:0000313" key="2">
    <source>
        <dbReference type="EMBL" id="KAI0519071.1"/>
    </source>
</evidence>
<evidence type="ECO:0000259" key="1">
    <source>
        <dbReference type="PROSITE" id="PS50878"/>
    </source>
</evidence>
<dbReference type="PROSITE" id="PS50878">
    <property type="entry name" value="RT_POL"/>
    <property type="match status" value="1"/>
</dbReference>
<dbReference type="EMBL" id="JAGYWB010000006">
    <property type="protein sequence ID" value="KAI0519071.1"/>
    <property type="molecule type" value="Genomic_DNA"/>
</dbReference>
<protein>
    <recommendedName>
        <fullName evidence="1">Reverse transcriptase domain-containing protein</fullName>
    </recommendedName>
</protein>
<reference evidence="2" key="1">
    <citation type="journal article" date="2022" name="Front. Genet.">
        <title>Chromosome-Scale Assembly of the Dendrobium nobile Genome Provides Insights Into the Molecular Mechanism of the Biosynthesis of the Medicinal Active Ingredient of Dendrobium.</title>
        <authorList>
            <person name="Xu Q."/>
            <person name="Niu S.-C."/>
            <person name="Li K.-L."/>
            <person name="Zheng P.-J."/>
            <person name="Zhang X.-J."/>
            <person name="Jia Y."/>
            <person name="Liu Y."/>
            <person name="Niu Y.-X."/>
            <person name="Yu L.-H."/>
            <person name="Chen D.-F."/>
            <person name="Zhang G.-Q."/>
        </authorList>
    </citation>
    <scope>NUCLEOTIDE SEQUENCE</scope>
    <source>
        <tissue evidence="2">Leaf</tissue>
    </source>
</reference>
<dbReference type="AlphaFoldDB" id="A0A8T3BTV9"/>
<organism evidence="2 3">
    <name type="scientific">Dendrobium nobile</name>
    <name type="common">Orchid</name>
    <dbReference type="NCBI Taxonomy" id="94219"/>
    <lineage>
        <taxon>Eukaryota</taxon>
        <taxon>Viridiplantae</taxon>
        <taxon>Streptophyta</taxon>
        <taxon>Embryophyta</taxon>
        <taxon>Tracheophyta</taxon>
        <taxon>Spermatophyta</taxon>
        <taxon>Magnoliopsida</taxon>
        <taxon>Liliopsida</taxon>
        <taxon>Asparagales</taxon>
        <taxon>Orchidaceae</taxon>
        <taxon>Epidendroideae</taxon>
        <taxon>Malaxideae</taxon>
        <taxon>Dendrobiinae</taxon>
        <taxon>Dendrobium</taxon>
    </lineage>
</organism>
<feature type="domain" description="Reverse transcriptase" evidence="1">
    <location>
        <begin position="1"/>
        <end position="73"/>
    </location>
</feature>
<sequence>MYLLVYVDDIILTGNNQQHISNLLQHLNQRFFMRNLGALAQFLGITVEHSENALVLHQTAYAEKILERAGMSNSKAVSSPISVKTNTTHESAAFDNPKLYRQLVGALQYLTLTRPDITYAVNKACQHMHHPTTSNFEFLKRILRYVKGSLHIGIPISADSLQLSSYSDSDWAGDSQDRKSTTGYCNFLGSTPISWCAKKQSTVARSSTEAEYRAIALATTEIIWLRRLLSELDCTQNHPTPLYCDNTSAIALANNPVYHARTKHIEIDCHFIRECIKNQSIQVLHVASKDQLADLFTKPLSISRFKQLTLKLTVPMETLVCRGMLTDKQETRKYTND</sequence>
<dbReference type="PANTHER" id="PTHR11439:SF524">
    <property type="entry name" value="RNA-DIRECTED DNA POLYMERASE, PROTEIN KINASE RLK-PELLE-DLSV FAMILY"/>
    <property type="match status" value="1"/>
</dbReference>
<name>A0A8T3BTV9_DENNO</name>